<keyword evidence="3" id="KW-1185">Reference proteome</keyword>
<feature type="compositionally biased region" description="Polar residues" evidence="1">
    <location>
        <begin position="155"/>
        <end position="177"/>
    </location>
</feature>
<name>A0A4Z1FMY0_9HELO</name>
<dbReference type="Proteomes" id="UP000297910">
    <property type="component" value="Unassembled WGS sequence"/>
</dbReference>
<sequence>MRNARSVSIAFIFQIEPPSTLEIRFTSPPQSINQSELSSQQLSMENRTDAPKYLDTERSPLSPPSNLEVMDLSANVLSPTSNHLNDENVEQTPLVPSSTSNTRSKPSNPTEKPIAPTANPSPPRLEKEFHQITKSKNRSSNTSPTPPPHNYNSTASNIPETNSDSESQTPSEHSSGSDAAFYCSVGSPSEDKEDGIGASLVLGAEGEVEGESCLMKKTLREAVSTSGTGVAADIEDDEEAKEEENEIHNKNSKRRKSKKRFTFLERLFGRKKSRDNDGGAGGIS</sequence>
<feature type="compositionally biased region" description="Basic and acidic residues" evidence="1">
    <location>
        <begin position="46"/>
        <end position="58"/>
    </location>
</feature>
<feature type="region of interest" description="Disordered" evidence="1">
    <location>
        <begin position="228"/>
        <end position="256"/>
    </location>
</feature>
<dbReference type="EMBL" id="PQXI01000092">
    <property type="protein sequence ID" value="TGO24890.1"/>
    <property type="molecule type" value="Genomic_DNA"/>
</dbReference>
<protein>
    <submittedName>
        <fullName evidence="2">Uncharacterized protein</fullName>
    </submittedName>
</protein>
<gene>
    <name evidence="2" type="ORF">BPAE_0092g00080</name>
</gene>
<proteinExistence type="predicted"/>
<feature type="compositionally biased region" description="Acidic residues" evidence="1">
    <location>
        <begin position="233"/>
        <end position="245"/>
    </location>
</feature>
<organism evidence="2 3">
    <name type="scientific">Botrytis paeoniae</name>
    <dbReference type="NCBI Taxonomy" id="278948"/>
    <lineage>
        <taxon>Eukaryota</taxon>
        <taxon>Fungi</taxon>
        <taxon>Dikarya</taxon>
        <taxon>Ascomycota</taxon>
        <taxon>Pezizomycotina</taxon>
        <taxon>Leotiomycetes</taxon>
        <taxon>Helotiales</taxon>
        <taxon>Sclerotiniaceae</taxon>
        <taxon>Botrytis</taxon>
    </lineage>
</organism>
<evidence type="ECO:0000313" key="3">
    <source>
        <dbReference type="Proteomes" id="UP000297910"/>
    </source>
</evidence>
<reference evidence="2 3" key="1">
    <citation type="submission" date="2017-12" db="EMBL/GenBank/DDBJ databases">
        <title>Comparative genomics of Botrytis spp.</title>
        <authorList>
            <person name="Valero-Jimenez C.A."/>
            <person name="Tapia P."/>
            <person name="Veloso J."/>
            <person name="Silva-Moreno E."/>
            <person name="Staats M."/>
            <person name="Valdes J.H."/>
            <person name="Van Kan J.A.L."/>
        </authorList>
    </citation>
    <scope>NUCLEOTIDE SEQUENCE [LARGE SCALE GENOMIC DNA]</scope>
    <source>
        <strain evidence="2 3">Bp0003</strain>
    </source>
</reference>
<evidence type="ECO:0000313" key="2">
    <source>
        <dbReference type="EMBL" id="TGO24890.1"/>
    </source>
</evidence>
<evidence type="ECO:0000256" key="1">
    <source>
        <dbReference type="SAM" id="MobiDB-lite"/>
    </source>
</evidence>
<dbReference type="AlphaFoldDB" id="A0A4Z1FMY0"/>
<comment type="caution">
    <text evidence="2">The sequence shown here is derived from an EMBL/GenBank/DDBJ whole genome shotgun (WGS) entry which is preliminary data.</text>
</comment>
<accession>A0A4Z1FMY0</accession>
<feature type="region of interest" description="Disordered" evidence="1">
    <location>
        <begin position="24"/>
        <end position="197"/>
    </location>
</feature>
<feature type="compositionally biased region" description="Low complexity" evidence="1">
    <location>
        <begin position="30"/>
        <end position="45"/>
    </location>
</feature>
<feature type="compositionally biased region" description="Polar residues" evidence="1">
    <location>
        <begin position="90"/>
        <end position="110"/>
    </location>
</feature>